<evidence type="ECO:0000259" key="1">
    <source>
        <dbReference type="Pfam" id="PF04038"/>
    </source>
</evidence>
<dbReference type="Proteomes" id="UP001149411">
    <property type="component" value="Unassembled WGS sequence"/>
</dbReference>
<reference evidence="2" key="1">
    <citation type="submission" date="2022-09" db="EMBL/GenBank/DDBJ databases">
        <title>Haloadaptaus new haloarchaeum isolated from saline soil.</title>
        <authorList>
            <person name="Duran-Viseras A."/>
            <person name="Sanchez-Porro C."/>
            <person name="Ventosa A."/>
        </authorList>
    </citation>
    <scope>NUCLEOTIDE SEQUENCE</scope>
    <source>
        <strain evidence="2">F3-133</strain>
    </source>
</reference>
<evidence type="ECO:0000313" key="3">
    <source>
        <dbReference type="Proteomes" id="UP001149411"/>
    </source>
</evidence>
<dbReference type="Gene3D" id="3.30.1300.20">
    <property type="entry name" value="7,8-dihydroneopterin aldolase (MptD)"/>
    <property type="match status" value="1"/>
</dbReference>
<accession>A0A9Q4C3D9</accession>
<dbReference type="EMBL" id="RKLV01000002">
    <property type="protein sequence ID" value="MCX2818234.1"/>
    <property type="molecule type" value="Genomic_DNA"/>
</dbReference>
<comment type="caution">
    <text evidence="2">The sequence shown here is derived from an EMBL/GenBank/DDBJ whole genome shotgun (WGS) entry which is preliminary data.</text>
</comment>
<proteinExistence type="predicted"/>
<sequence length="111" mass="12264">MTDEEKAREACFETGIKLGALYHQFIGTPVSEDSVASLEEAVEEAVGSQRYVVDADVSVEGVEHNRFGYDELEGTMLDVRVTVEKDGVRVEATMGEEDGYPMMRIDGVRDV</sequence>
<protein>
    <recommendedName>
        <fullName evidence="1">Dihydroneopterin aldolase MtpD C-terminal domain-containing protein</fullName>
    </recommendedName>
</protein>
<dbReference type="Pfam" id="PF04038">
    <property type="entry name" value="DHNA"/>
    <property type="match status" value="1"/>
</dbReference>
<evidence type="ECO:0000313" key="2">
    <source>
        <dbReference type="EMBL" id="MCX2818234.1"/>
    </source>
</evidence>
<keyword evidence="3" id="KW-1185">Reference proteome</keyword>
<dbReference type="InterPro" id="IPR036839">
    <property type="entry name" value="MptD_sf"/>
</dbReference>
<feature type="domain" description="Dihydroneopterin aldolase MtpD C-terminal" evidence="1">
    <location>
        <begin position="7"/>
        <end position="105"/>
    </location>
</feature>
<dbReference type="InterPro" id="IPR007181">
    <property type="entry name" value="MtpD_C"/>
</dbReference>
<gene>
    <name evidence="2" type="ORF">EGH25_02565</name>
</gene>
<name>A0A9Q4C3D9_9EURY</name>
<dbReference type="RefSeq" id="WP_266085957.1">
    <property type="nucleotide sequence ID" value="NZ_RKLV01000002.1"/>
</dbReference>
<dbReference type="GO" id="GO:0004150">
    <property type="term" value="F:dihydroneopterin aldolase activity"/>
    <property type="evidence" value="ECO:0007669"/>
    <property type="project" value="InterPro"/>
</dbReference>
<dbReference type="AlphaFoldDB" id="A0A9Q4C3D9"/>
<organism evidence="2 3">
    <name type="scientific">Halorutilus salinus</name>
    <dbReference type="NCBI Taxonomy" id="2487751"/>
    <lineage>
        <taxon>Archaea</taxon>
        <taxon>Methanobacteriati</taxon>
        <taxon>Methanobacteriota</taxon>
        <taxon>Stenosarchaea group</taxon>
        <taxon>Halobacteria</taxon>
        <taxon>Halorutilales</taxon>
        <taxon>Halorutilaceae</taxon>
        <taxon>Halorutilus</taxon>
    </lineage>
</organism>
<dbReference type="SUPFAM" id="SSF143560">
    <property type="entry name" value="MK0786-like"/>
    <property type="match status" value="1"/>
</dbReference>